<dbReference type="Proteomes" id="UP000646827">
    <property type="component" value="Unassembled WGS sequence"/>
</dbReference>
<comment type="caution">
    <text evidence="7">The sequence shown here is derived from an EMBL/GenBank/DDBJ whole genome shotgun (WGS) entry which is preliminary data.</text>
</comment>
<keyword evidence="3" id="KW-0479">Metal-binding</keyword>
<evidence type="ECO:0000313" key="7">
    <source>
        <dbReference type="EMBL" id="KAG2222498.1"/>
    </source>
</evidence>
<dbReference type="SUPFAM" id="SSF52768">
    <property type="entry name" value="Arginase/deacetylase"/>
    <property type="match status" value="1"/>
</dbReference>
<dbReference type="PANTHER" id="PTHR10625:SF17">
    <property type="entry name" value="HISTONE DEACETYLASE 8"/>
    <property type="match status" value="1"/>
</dbReference>
<dbReference type="CDD" id="cd10001">
    <property type="entry name" value="HDAC_classII_APAH"/>
    <property type="match status" value="1"/>
</dbReference>
<dbReference type="Pfam" id="PF00850">
    <property type="entry name" value="Hist_deacetyl"/>
    <property type="match status" value="2"/>
</dbReference>
<gene>
    <name evidence="7" type="ORF">INT45_012812</name>
</gene>
<evidence type="ECO:0000256" key="3">
    <source>
        <dbReference type="ARBA" id="ARBA00022723"/>
    </source>
</evidence>
<dbReference type="InterPro" id="IPR023801">
    <property type="entry name" value="His_deacetylse_dom"/>
</dbReference>
<dbReference type="EMBL" id="JAEPRB010000081">
    <property type="protein sequence ID" value="KAG2222498.1"/>
    <property type="molecule type" value="Genomic_DNA"/>
</dbReference>
<dbReference type="AlphaFoldDB" id="A0A8H7S5J6"/>
<reference evidence="7 8" key="1">
    <citation type="submission" date="2020-12" db="EMBL/GenBank/DDBJ databases">
        <title>Metabolic potential, ecology and presence of endohyphal bacteria is reflected in genomic diversity of Mucoromycotina.</title>
        <authorList>
            <person name="Muszewska A."/>
            <person name="Okrasinska A."/>
            <person name="Steczkiewicz K."/>
            <person name="Drgas O."/>
            <person name="Orlowska M."/>
            <person name="Perlinska-Lenart U."/>
            <person name="Aleksandrzak-Piekarczyk T."/>
            <person name="Szatraj K."/>
            <person name="Zielenkiewicz U."/>
            <person name="Pilsyk S."/>
            <person name="Malc E."/>
            <person name="Mieczkowski P."/>
            <person name="Kruszewska J.S."/>
            <person name="Biernat P."/>
            <person name="Pawlowska J."/>
        </authorList>
    </citation>
    <scope>NUCLEOTIDE SEQUENCE [LARGE SCALE GENOMIC DNA]</scope>
    <source>
        <strain evidence="7 8">CBS 142.35</strain>
    </source>
</reference>
<dbReference type="GO" id="GO:0004407">
    <property type="term" value="F:histone deacetylase activity"/>
    <property type="evidence" value="ECO:0007669"/>
    <property type="project" value="TreeGrafter"/>
</dbReference>
<organism evidence="7 8">
    <name type="scientific">Circinella minor</name>
    <dbReference type="NCBI Taxonomy" id="1195481"/>
    <lineage>
        <taxon>Eukaryota</taxon>
        <taxon>Fungi</taxon>
        <taxon>Fungi incertae sedis</taxon>
        <taxon>Mucoromycota</taxon>
        <taxon>Mucoromycotina</taxon>
        <taxon>Mucoromycetes</taxon>
        <taxon>Mucorales</taxon>
        <taxon>Lichtheimiaceae</taxon>
        <taxon>Circinella</taxon>
    </lineage>
</organism>
<feature type="domain" description="Histone deacetylase" evidence="6">
    <location>
        <begin position="27"/>
        <end position="207"/>
    </location>
</feature>
<comment type="cofactor">
    <cofactor evidence="1">
        <name>Zn(2+)</name>
        <dbReference type="ChEBI" id="CHEBI:29105"/>
    </cofactor>
</comment>
<dbReference type="InterPro" id="IPR000286">
    <property type="entry name" value="HDACs"/>
</dbReference>
<keyword evidence="4" id="KW-0378">Hydrolase</keyword>
<keyword evidence="8" id="KW-1185">Reference proteome</keyword>
<evidence type="ECO:0000256" key="2">
    <source>
        <dbReference type="ARBA" id="ARBA00005947"/>
    </source>
</evidence>
<keyword evidence="5" id="KW-0862">Zinc</keyword>
<evidence type="ECO:0000256" key="4">
    <source>
        <dbReference type="ARBA" id="ARBA00022801"/>
    </source>
</evidence>
<dbReference type="PANTHER" id="PTHR10625">
    <property type="entry name" value="HISTONE DEACETYLASE HDAC1-RELATED"/>
    <property type="match status" value="1"/>
</dbReference>
<evidence type="ECO:0000313" key="8">
    <source>
        <dbReference type="Proteomes" id="UP000646827"/>
    </source>
</evidence>
<evidence type="ECO:0000256" key="1">
    <source>
        <dbReference type="ARBA" id="ARBA00001947"/>
    </source>
</evidence>
<accession>A0A8H7S5J6</accession>
<dbReference type="PRINTS" id="PR01270">
    <property type="entry name" value="HDASUPER"/>
</dbReference>
<protein>
    <recommendedName>
        <fullName evidence="6">Histone deacetylase domain-containing protein</fullName>
    </recommendedName>
</protein>
<dbReference type="InterPro" id="IPR037138">
    <property type="entry name" value="His_deacetylse_dom_sf"/>
</dbReference>
<dbReference type="InterPro" id="IPR023696">
    <property type="entry name" value="Ureohydrolase_dom_sf"/>
</dbReference>
<dbReference type="GO" id="GO:0040029">
    <property type="term" value="P:epigenetic regulation of gene expression"/>
    <property type="evidence" value="ECO:0007669"/>
    <property type="project" value="TreeGrafter"/>
</dbReference>
<dbReference type="GO" id="GO:0016787">
    <property type="term" value="F:hydrolase activity"/>
    <property type="evidence" value="ECO:0007669"/>
    <property type="project" value="UniProtKB-KW"/>
</dbReference>
<evidence type="ECO:0000256" key="5">
    <source>
        <dbReference type="ARBA" id="ARBA00022833"/>
    </source>
</evidence>
<dbReference type="Gene3D" id="3.40.800.20">
    <property type="entry name" value="Histone deacetylase domain"/>
    <property type="match status" value="1"/>
</dbReference>
<name>A0A8H7S5J6_9FUNG</name>
<proteinExistence type="inferred from homology"/>
<dbReference type="OrthoDB" id="424012at2759"/>
<feature type="domain" description="Histone deacetylase" evidence="6">
    <location>
        <begin position="237"/>
        <end position="398"/>
    </location>
</feature>
<dbReference type="GO" id="GO:0046872">
    <property type="term" value="F:metal ion binding"/>
    <property type="evidence" value="ECO:0007669"/>
    <property type="project" value="UniProtKB-KW"/>
</dbReference>
<evidence type="ECO:0000259" key="6">
    <source>
        <dbReference type="Pfam" id="PF00850"/>
    </source>
</evidence>
<comment type="similarity">
    <text evidence="2">Belongs to the histone deacetylase family.</text>
</comment>
<sequence>MDVVYSEDCALHDPPFELTRGVVKPYVESPARLESIKKFIDSQPSTFTITEPCDYSLTPILNVHKEDYLQFLHTIYEDWVDQGLPKNAVTGECFNHTNSFNKIDPEILKETALMTPSGRVGMYVFDLSIAFTSKTWLSTYTAAQIALTAAHKLLQLQKENEEKGKVAAIYGLCRPPGHHANCCVAGGYCFVNNAAVAVKFLQDYTLEEMNIMSKPLEFNPKDSITASGPKPKLSADKPKKKIMIVDVDYHHGNGTQDIFYDDSSVLYISLHGFPDYPFFSGSAKEIGRGEGQGYNINIPLDPKTTTDEIYLDHLTKVLEENQTVQEFNADIIVCSMGLDTWHEDPIAGMKGLKNVETYFKIGGLLKNSKSCKGRPVLFIQEGGYTIEKLGQLACRILQGFLES</sequence>